<dbReference type="Pfam" id="PF00155">
    <property type="entry name" value="Aminotran_1_2"/>
    <property type="match status" value="1"/>
</dbReference>
<organism evidence="7 8">
    <name type="scientific">Ruminobacter amylophilus</name>
    <dbReference type="NCBI Taxonomy" id="867"/>
    <lineage>
        <taxon>Bacteria</taxon>
        <taxon>Pseudomonadati</taxon>
        <taxon>Pseudomonadota</taxon>
        <taxon>Gammaproteobacteria</taxon>
        <taxon>Aeromonadales</taxon>
        <taxon>Succinivibrionaceae</taxon>
        <taxon>Ruminobacter</taxon>
    </lineage>
</organism>
<dbReference type="PANTHER" id="PTHR43525">
    <property type="entry name" value="PROTEIN MALY"/>
    <property type="match status" value="1"/>
</dbReference>
<comment type="similarity">
    <text evidence="5">Belongs to the class-II pyridoxal-phosphate-dependent aminotransferase family. MalY/PatB cystathionine beta-lyase subfamily.</text>
</comment>
<dbReference type="InterPro" id="IPR015424">
    <property type="entry name" value="PyrdxlP-dep_Trfase"/>
</dbReference>
<proteinExistence type="inferred from homology"/>
<protein>
    <recommendedName>
        <fullName evidence="2">cysteine-S-conjugate beta-lyase</fullName>
        <ecNumber evidence="2">4.4.1.13</ecNumber>
    </recommendedName>
</protein>
<dbReference type="InterPro" id="IPR051798">
    <property type="entry name" value="Class-II_PLP-Dep_Aminotrans"/>
</dbReference>
<evidence type="ECO:0000259" key="6">
    <source>
        <dbReference type="Pfam" id="PF00155"/>
    </source>
</evidence>
<dbReference type="InterPro" id="IPR015421">
    <property type="entry name" value="PyrdxlP-dep_Trfase_major"/>
</dbReference>
<feature type="domain" description="Aminotransferase class I/classII large" evidence="6">
    <location>
        <begin position="30"/>
        <end position="380"/>
    </location>
</feature>
<dbReference type="Gene3D" id="3.40.640.10">
    <property type="entry name" value="Type I PLP-dependent aspartate aminotransferase-like (Major domain)"/>
    <property type="match status" value="1"/>
</dbReference>
<keyword evidence="8" id="KW-1185">Reference proteome</keyword>
<dbReference type="InterPro" id="IPR027619">
    <property type="entry name" value="C-S_lyase_PatB-like"/>
</dbReference>
<accession>A0A662ZJ48</accession>
<evidence type="ECO:0000256" key="3">
    <source>
        <dbReference type="ARBA" id="ARBA00022898"/>
    </source>
</evidence>
<dbReference type="Gene3D" id="3.90.1150.10">
    <property type="entry name" value="Aspartate Aminotransferase, domain 1"/>
    <property type="match status" value="1"/>
</dbReference>
<dbReference type="EMBL" id="FOXF01000023">
    <property type="protein sequence ID" value="SFP43310.1"/>
    <property type="molecule type" value="Genomic_DNA"/>
</dbReference>
<evidence type="ECO:0000313" key="7">
    <source>
        <dbReference type="EMBL" id="SFP43310.1"/>
    </source>
</evidence>
<dbReference type="InterPro" id="IPR004839">
    <property type="entry name" value="Aminotransferase_I/II_large"/>
</dbReference>
<dbReference type="RefSeq" id="WP_093142273.1">
    <property type="nucleotide sequence ID" value="NZ_FOXF01000023.1"/>
</dbReference>
<dbReference type="AlphaFoldDB" id="A0A662ZJ48"/>
<dbReference type="CDD" id="cd00609">
    <property type="entry name" value="AAT_like"/>
    <property type="match status" value="1"/>
</dbReference>
<gene>
    <name evidence="7" type="ORF">SAMN02910344_01373</name>
</gene>
<dbReference type="NCBIfam" id="TIGR04350">
    <property type="entry name" value="C_S_lyase_PatB"/>
    <property type="match status" value="1"/>
</dbReference>
<sequence>MSRYDFDAVIDRSGTNSLKWDVSHPDELPLWVADMDFLSCPAVTDAILKRAERGIFGYSIVPKEWHEAYQNWWHGHYGFRPEADSLVFCTGVVPALSSMVRKLTTPAEKVLIQTPVYNIFFNSILNQGRFVIESPLDYRDGRYFINFERLEKDLSDPQCTMMFLCNPHNPAGRIWTREELAEIGRLCAKHGVIVVSDEIHCDLTAPGTSYIPFASVNSECAGNSVTCWSPGKTFNMAGLNSAAVMIPNPKLRYKVERGLNTDECAEPNAFAVQAAIAAYTEGDEWLQELRAYLQGNREFTVKYLKENLPEIYPVPQDATYLMWLDVSAFTDDSRRLCGFLKDEHHLWLSHGSQFGSGGEHFVRLNTACPGKILEEALARLTAGCLNFRQRR</sequence>
<dbReference type="PANTHER" id="PTHR43525:SF1">
    <property type="entry name" value="PROTEIN MALY"/>
    <property type="match status" value="1"/>
</dbReference>
<evidence type="ECO:0000256" key="5">
    <source>
        <dbReference type="ARBA" id="ARBA00037974"/>
    </source>
</evidence>
<keyword evidence="3" id="KW-0663">Pyridoxal phosphate</keyword>
<reference evidence="7 8" key="1">
    <citation type="submission" date="2016-10" db="EMBL/GenBank/DDBJ databases">
        <authorList>
            <person name="Varghese N."/>
            <person name="Submissions S."/>
        </authorList>
    </citation>
    <scope>NUCLEOTIDE SEQUENCE [LARGE SCALE GENOMIC DNA]</scope>
    <source>
        <strain evidence="7 8">DSM 1361</strain>
    </source>
</reference>
<evidence type="ECO:0000256" key="1">
    <source>
        <dbReference type="ARBA" id="ARBA00001933"/>
    </source>
</evidence>
<dbReference type="InterPro" id="IPR015422">
    <property type="entry name" value="PyrdxlP-dep_Trfase_small"/>
</dbReference>
<evidence type="ECO:0000256" key="2">
    <source>
        <dbReference type="ARBA" id="ARBA00012224"/>
    </source>
</evidence>
<keyword evidence="4 7" id="KW-0456">Lyase</keyword>
<evidence type="ECO:0000313" key="8">
    <source>
        <dbReference type="Proteomes" id="UP000243745"/>
    </source>
</evidence>
<name>A0A662ZJ48_9GAMM</name>
<comment type="cofactor">
    <cofactor evidence="1">
        <name>pyridoxal 5'-phosphate</name>
        <dbReference type="ChEBI" id="CHEBI:597326"/>
    </cofactor>
</comment>
<evidence type="ECO:0000256" key="4">
    <source>
        <dbReference type="ARBA" id="ARBA00023239"/>
    </source>
</evidence>
<dbReference type="Proteomes" id="UP000243745">
    <property type="component" value="Unassembled WGS sequence"/>
</dbReference>
<dbReference type="OrthoDB" id="3224382at2"/>
<dbReference type="GO" id="GO:0047804">
    <property type="term" value="F:cysteine-S-conjugate beta-lyase activity"/>
    <property type="evidence" value="ECO:0007669"/>
    <property type="project" value="UniProtKB-EC"/>
</dbReference>
<dbReference type="EC" id="4.4.1.13" evidence="2"/>
<dbReference type="SUPFAM" id="SSF53383">
    <property type="entry name" value="PLP-dependent transferases"/>
    <property type="match status" value="1"/>
</dbReference>
<dbReference type="GO" id="GO:0030170">
    <property type="term" value="F:pyridoxal phosphate binding"/>
    <property type="evidence" value="ECO:0007669"/>
    <property type="project" value="InterPro"/>
</dbReference>